<sequence>KHSIIPDIAQTANTNMFVLVFLDHTRLWVGLISLLVFLYVRSFHVIYTIVGGGVMRIIVEILKRIIREPRPINCKRKKKSYGMPSSHSAIVIYFAIFISLQLYSSSLYEFFDFISIHTIQITSPIKTFIKLILISLISLTALSVVWSRVALGYHTKKQVIAGVALGSCLGIIWDRLWWRYWSKTLTGQEFCLF</sequence>
<comment type="caution">
    <text evidence="1">The sequence shown here is derived from an EMBL/GenBank/DDBJ whole genome shotgun (WGS) entry which is preliminary data.</text>
</comment>
<proteinExistence type="predicted"/>
<protein>
    <submittedName>
        <fullName evidence="1">5978_t:CDS:1</fullName>
    </submittedName>
</protein>
<feature type="non-terminal residue" evidence="1">
    <location>
        <position position="1"/>
    </location>
</feature>
<keyword evidence="2" id="KW-1185">Reference proteome</keyword>
<gene>
    <name evidence="1" type="ORF">DHETER_LOCUS8127</name>
</gene>
<name>A0ACA9MZ94_9GLOM</name>
<dbReference type="EMBL" id="CAJVPU010012483">
    <property type="protein sequence ID" value="CAG8623910.1"/>
    <property type="molecule type" value="Genomic_DNA"/>
</dbReference>
<organism evidence="1 2">
    <name type="scientific">Dentiscutata heterogama</name>
    <dbReference type="NCBI Taxonomy" id="1316150"/>
    <lineage>
        <taxon>Eukaryota</taxon>
        <taxon>Fungi</taxon>
        <taxon>Fungi incertae sedis</taxon>
        <taxon>Mucoromycota</taxon>
        <taxon>Glomeromycotina</taxon>
        <taxon>Glomeromycetes</taxon>
        <taxon>Diversisporales</taxon>
        <taxon>Gigasporaceae</taxon>
        <taxon>Dentiscutata</taxon>
    </lineage>
</organism>
<dbReference type="Proteomes" id="UP000789702">
    <property type="component" value="Unassembled WGS sequence"/>
</dbReference>
<evidence type="ECO:0000313" key="2">
    <source>
        <dbReference type="Proteomes" id="UP000789702"/>
    </source>
</evidence>
<accession>A0ACA9MZ94</accession>
<evidence type="ECO:0000313" key="1">
    <source>
        <dbReference type="EMBL" id="CAG8623910.1"/>
    </source>
</evidence>
<reference evidence="1" key="1">
    <citation type="submission" date="2021-06" db="EMBL/GenBank/DDBJ databases">
        <authorList>
            <person name="Kallberg Y."/>
            <person name="Tangrot J."/>
            <person name="Rosling A."/>
        </authorList>
    </citation>
    <scope>NUCLEOTIDE SEQUENCE</scope>
    <source>
        <strain evidence="1">IL203A</strain>
    </source>
</reference>